<reference evidence="1 2" key="1">
    <citation type="submission" date="2018-02" db="EMBL/GenBank/DDBJ databases">
        <title>The genomes of Aspergillus section Nigri reveals drivers in fungal speciation.</title>
        <authorList>
            <consortium name="DOE Joint Genome Institute"/>
            <person name="Vesth T.C."/>
            <person name="Nybo J."/>
            <person name="Theobald S."/>
            <person name="Brandl J."/>
            <person name="Frisvad J.C."/>
            <person name="Nielsen K.F."/>
            <person name="Lyhne E.K."/>
            <person name="Kogle M.E."/>
            <person name="Kuo A."/>
            <person name="Riley R."/>
            <person name="Clum A."/>
            <person name="Nolan M."/>
            <person name="Lipzen A."/>
            <person name="Salamov A."/>
            <person name="Henrissat B."/>
            <person name="Wiebenga A."/>
            <person name="De vries R.P."/>
            <person name="Grigoriev I.V."/>
            <person name="Mortensen U.H."/>
            <person name="Andersen M.R."/>
            <person name="Baker S.E."/>
        </authorList>
    </citation>
    <scope>NUCLEOTIDE SEQUENCE [LARGE SCALE GENOMIC DNA]</scope>
    <source>
        <strain evidence="1 2">CBS 707.79</strain>
    </source>
</reference>
<keyword evidence="2" id="KW-1185">Reference proteome</keyword>
<name>A0A319D825_9EURO</name>
<gene>
    <name evidence="1" type="ORF">BO71DRAFT_484669</name>
</gene>
<proteinExistence type="predicted"/>
<dbReference type="VEuPathDB" id="FungiDB:BO71DRAFT_484669"/>
<evidence type="ECO:0000313" key="1">
    <source>
        <dbReference type="EMBL" id="PYH93399.1"/>
    </source>
</evidence>
<protein>
    <submittedName>
        <fullName evidence="1">Uncharacterized protein</fullName>
    </submittedName>
</protein>
<accession>A0A319D825</accession>
<dbReference type="AlphaFoldDB" id="A0A319D825"/>
<dbReference type="Proteomes" id="UP000247810">
    <property type="component" value="Unassembled WGS sequence"/>
</dbReference>
<sequence>MVECDVAITCACMPCLPSLLRPIFPTCFGTRHYASDADPTPPPPMRLDRIKKMDEFSVLSTTVSEDALMQNMQRQSRILKPEDLEIEPQKQTQ</sequence>
<dbReference type="STRING" id="1448320.A0A319D825"/>
<evidence type="ECO:0000313" key="2">
    <source>
        <dbReference type="Proteomes" id="UP000247810"/>
    </source>
</evidence>
<organism evidence="1 2">
    <name type="scientific">Aspergillus ellipticus CBS 707.79</name>
    <dbReference type="NCBI Taxonomy" id="1448320"/>
    <lineage>
        <taxon>Eukaryota</taxon>
        <taxon>Fungi</taxon>
        <taxon>Dikarya</taxon>
        <taxon>Ascomycota</taxon>
        <taxon>Pezizomycotina</taxon>
        <taxon>Eurotiomycetes</taxon>
        <taxon>Eurotiomycetidae</taxon>
        <taxon>Eurotiales</taxon>
        <taxon>Aspergillaceae</taxon>
        <taxon>Aspergillus</taxon>
        <taxon>Aspergillus subgen. Circumdati</taxon>
    </lineage>
</organism>
<dbReference type="EMBL" id="KZ825894">
    <property type="protein sequence ID" value="PYH93399.1"/>
    <property type="molecule type" value="Genomic_DNA"/>
</dbReference>